<dbReference type="PROSITE" id="PS51257">
    <property type="entry name" value="PROKAR_LIPOPROTEIN"/>
    <property type="match status" value="1"/>
</dbReference>
<proteinExistence type="predicted"/>
<evidence type="ECO:0000313" key="4">
    <source>
        <dbReference type="Proteomes" id="UP001290462"/>
    </source>
</evidence>
<gene>
    <name evidence="3" type="ORF">RAK27_01695</name>
</gene>
<evidence type="ECO:0000259" key="2">
    <source>
        <dbReference type="Pfam" id="PF16729"/>
    </source>
</evidence>
<comment type="caution">
    <text evidence="3">The sequence shown here is derived from an EMBL/GenBank/DDBJ whole genome shotgun (WGS) entry which is preliminary data.</text>
</comment>
<dbReference type="AlphaFoldDB" id="A0AAW9JPH0"/>
<protein>
    <submittedName>
        <fullName evidence="3">DUF5067 domain-containing protein</fullName>
    </submittedName>
</protein>
<dbReference type="Proteomes" id="UP001290462">
    <property type="component" value="Unassembled WGS sequence"/>
</dbReference>
<dbReference type="RefSeq" id="WP_057000519.1">
    <property type="nucleotide sequence ID" value="NZ_CBCPKA010000004.1"/>
</dbReference>
<reference evidence="3" key="1">
    <citation type="submission" date="2023-08" db="EMBL/GenBank/DDBJ databases">
        <title>Genomic characterization of piscicolin 126 produced by Carnobacterium maltaromaticum CM22 strain isolated from salmon (Salmo salar).</title>
        <authorList>
            <person name="Gonzalez-Gragera E."/>
            <person name="Garcia-Lopez J.D."/>
            <person name="Teso-Perez C."/>
            <person name="Gimenez-Hernandez I."/>
            <person name="Peralta-Sanchez J.M."/>
            <person name="Valdivia E."/>
            <person name="Montalban-Lopez M."/>
            <person name="Martin-Platero A.M."/>
            <person name="Banos A."/>
            <person name="Martinez-Bueno M."/>
        </authorList>
    </citation>
    <scope>NUCLEOTIDE SEQUENCE</scope>
    <source>
        <strain evidence="3">CM22</strain>
    </source>
</reference>
<evidence type="ECO:0000313" key="3">
    <source>
        <dbReference type="EMBL" id="MDZ5757368.1"/>
    </source>
</evidence>
<organism evidence="3 4">
    <name type="scientific">Carnobacterium maltaromaticum</name>
    <name type="common">Carnobacterium piscicola</name>
    <dbReference type="NCBI Taxonomy" id="2751"/>
    <lineage>
        <taxon>Bacteria</taxon>
        <taxon>Bacillati</taxon>
        <taxon>Bacillota</taxon>
        <taxon>Bacilli</taxon>
        <taxon>Lactobacillales</taxon>
        <taxon>Carnobacteriaceae</taxon>
        <taxon>Carnobacterium</taxon>
    </lineage>
</organism>
<name>A0AAW9JPH0_CARML</name>
<dbReference type="InterPro" id="IPR031989">
    <property type="entry name" value="DUF5067"/>
</dbReference>
<dbReference type="Gene3D" id="2.60.40.1240">
    <property type="match status" value="1"/>
</dbReference>
<sequence>MKKRIVYSVLVSLAFVLTSCGTPEKKKTAETKTAEANESSQIRIDTPYLPKPGSIKVSGENVAIGDIDFSIKKVSKLDGVNGTKLAFIQYKVTNNTQQKNRPSEFWYRYVRVTQDSNIPLTVGALPFEEKENKNGKLVKKANRFLEKEQTTDGAVLYVLENDSDVKITYLDTDYQEISSQNYSLD</sequence>
<feature type="domain" description="DUF5067" evidence="2">
    <location>
        <begin position="44"/>
        <end position="170"/>
    </location>
</feature>
<evidence type="ECO:0000256" key="1">
    <source>
        <dbReference type="ARBA" id="ARBA00022729"/>
    </source>
</evidence>
<dbReference type="Pfam" id="PF16729">
    <property type="entry name" value="DUF5067"/>
    <property type="match status" value="1"/>
</dbReference>
<dbReference type="InterPro" id="IPR029050">
    <property type="entry name" value="Immunoprotect_excell_Ig-like"/>
</dbReference>
<keyword evidence="1" id="KW-0732">Signal</keyword>
<accession>A0AAW9JPH0</accession>
<dbReference type="EMBL" id="JAVBVO010000001">
    <property type="protein sequence ID" value="MDZ5757368.1"/>
    <property type="molecule type" value="Genomic_DNA"/>
</dbReference>